<dbReference type="Proteomes" id="UP000070134">
    <property type="component" value="Chromosome"/>
</dbReference>
<feature type="domain" description="HPt" evidence="1">
    <location>
        <begin position="48"/>
        <end position="112"/>
    </location>
</feature>
<dbReference type="AlphaFoldDB" id="A0A127A2E0"/>
<name>A0A127A2E0_9MICC</name>
<evidence type="ECO:0000313" key="3">
    <source>
        <dbReference type="Proteomes" id="UP000070134"/>
    </source>
</evidence>
<dbReference type="Gene3D" id="1.20.120.160">
    <property type="entry name" value="HPT domain"/>
    <property type="match status" value="1"/>
</dbReference>
<organism evidence="2 3">
    <name type="scientific">Sinomonas atrocyanea</name>
    <dbReference type="NCBI Taxonomy" id="37927"/>
    <lineage>
        <taxon>Bacteria</taxon>
        <taxon>Bacillati</taxon>
        <taxon>Actinomycetota</taxon>
        <taxon>Actinomycetes</taxon>
        <taxon>Micrococcales</taxon>
        <taxon>Micrococcaceae</taxon>
        <taxon>Sinomonas</taxon>
    </lineage>
</organism>
<keyword evidence="3" id="KW-1185">Reference proteome</keyword>
<dbReference type="GO" id="GO:0000160">
    <property type="term" value="P:phosphorelay signal transduction system"/>
    <property type="evidence" value="ECO:0007669"/>
    <property type="project" value="InterPro"/>
</dbReference>
<dbReference type="EMBL" id="CP014518">
    <property type="protein sequence ID" value="AMM33638.1"/>
    <property type="molecule type" value="Genomic_DNA"/>
</dbReference>
<dbReference type="OrthoDB" id="4964540at2"/>
<sequence>MSTKETVVTAPGIVSERAGGVQPLINPAALQILAEDVGPETAASFSRAFVRLWPRRRDSLIAALGQDDYAAAHDAALSLRTSSAMVGASRLAGLAGQLERCLRAEGTAAATRFLPSILECGPHTLSRLSNDSGS</sequence>
<dbReference type="InterPro" id="IPR036641">
    <property type="entry name" value="HPT_dom_sf"/>
</dbReference>
<evidence type="ECO:0000259" key="1">
    <source>
        <dbReference type="Pfam" id="PF01627"/>
    </source>
</evidence>
<dbReference type="SUPFAM" id="SSF47226">
    <property type="entry name" value="Histidine-containing phosphotransfer domain, HPT domain"/>
    <property type="match status" value="1"/>
</dbReference>
<proteinExistence type="predicted"/>
<protein>
    <recommendedName>
        <fullName evidence="1">HPt domain-containing protein</fullName>
    </recommendedName>
</protein>
<dbReference type="InterPro" id="IPR008207">
    <property type="entry name" value="Sig_transdc_His_kin_Hpt_dom"/>
</dbReference>
<reference evidence="2 3" key="1">
    <citation type="submission" date="2016-02" db="EMBL/GenBank/DDBJ databases">
        <title>Complete genome of Sinomonas atrocyanea KCTC 3377.</title>
        <authorList>
            <person name="Kim K.M."/>
        </authorList>
    </citation>
    <scope>NUCLEOTIDE SEQUENCE [LARGE SCALE GENOMIC DNA]</scope>
    <source>
        <strain evidence="2 3">KCTC 3377</strain>
    </source>
</reference>
<evidence type="ECO:0000313" key="2">
    <source>
        <dbReference type="EMBL" id="AMM33638.1"/>
    </source>
</evidence>
<dbReference type="RefSeq" id="WP_066499442.1">
    <property type="nucleotide sequence ID" value="NZ_BJMO01000008.1"/>
</dbReference>
<dbReference type="Pfam" id="PF01627">
    <property type="entry name" value="Hpt"/>
    <property type="match status" value="1"/>
</dbReference>
<dbReference type="STRING" id="37927.SA2016_2973"/>
<gene>
    <name evidence="2" type="ORF">SA2016_2973</name>
</gene>
<dbReference type="KEGG" id="satk:SA2016_2973"/>
<accession>A0A127A2E0</accession>